<name>A0A1M7FRW8_9FIRM</name>
<evidence type="ECO:0000313" key="2">
    <source>
        <dbReference type="Proteomes" id="UP000184038"/>
    </source>
</evidence>
<organism evidence="1 2">
    <name type="scientific">Anaerosporobacter mobilis DSM 15930</name>
    <dbReference type="NCBI Taxonomy" id="1120996"/>
    <lineage>
        <taxon>Bacteria</taxon>
        <taxon>Bacillati</taxon>
        <taxon>Bacillota</taxon>
        <taxon>Clostridia</taxon>
        <taxon>Lachnospirales</taxon>
        <taxon>Lachnospiraceae</taxon>
        <taxon>Anaerosporobacter</taxon>
    </lineage>
</organism>
<dbReference type="SUPFAM" id="SSF51445">
    <property type="entry name" value="(Trans)glycosidases"/>
    <property type="match status" value="1"/>
</dbReference>
<evidence type="ECO:0000313" key="1">
    <source>
        <dbReference type="EMBL" id="SHM06773.1"/>
    </source>
</evidence>
<protein>
    <recommendedName>
        <fullName evidence="3">1,4-beta-xylanase</fullName>
    </recommendedName>
</protein>
<dbReference type="InterPro" id="IPR055151">
    <property type="entry name" value="GH113"/>
</dbReference>
<dbReference type="AlphaFoldDB" id="A0A1M7FRW8"/>
<dbReference type="EMBL" id="FRCP01000006">
    <property type="protein sequence ID" value="SHM06773.1"/>
    <property type="molecule type" value="Genomic_DNA"/>
</dbReference>
<dbReference type="Pfam" id="PF22612">
    <property type="entry name" value="GH113"/>
    <property type="match status" value="1"/>
</dbReference>
<gene>
    <name evidence="1" type="ORF">SAMN02746066_00613</name>
</gene>
<accession>A0A1M7FRW8</accession>
<dbReference type="InterPro" id="IPR017853">
    <property type="entry name" value="GH"/>
</dbReference>
<evidence type="ECO:0008006" key="3">
    <source>
        <dbReference type="Google" id="ProtNLM"/>
    </source>
</evidence>
<reference evidence="1 2" key="1">
    <citation type="submission" date="2016-11" db="EMBL/GenBank/DDBJ databases">
        <authorList>
            <person name="Jaros S."/>
            <person name="Januszkiewicz K."/>
            <person name="Wedrychowicz H."/>
        </authorList>
    </citation>
    <scope>NUCLEOTIDE SEQUENCE [LARGE SCALE GENOMIC DNA]</scope>
    <source>
        <strain evidence="1 2">DSM 15930</strain>
    </source>
</reference>
<sequence length="308" mass="36582">MDFIKGFTFKLNPSKTQKFAGEETKESLKTLVDTTGCDTIILAFIALQDTPQSEEIDYIGEHIPTDEELISVIDYARKLGLKIILKPMLNCRDGVWRAHINFFDVEVPCEPKWSKWFANYEKYILKYAEIAERTHCEMFMVGCELVQTERKEEYWRNLVQRVRNVYNGLVTYNTDKYQENQVKWWDCLDVISSSGYYPQTRWEENLDRIEKVVKQYNKPFFFAECGCMCVKGCQEVPNDWTFEGELDLKVQADYFKAMFETVREREWVEGYGIWDWSSNFREDLPEQRGYSVYDKPSAKVIKEFYQTL</sequence>
<dbReference type="RefSeq" id="WP_073282691.1">
    <property type="nucleotide sequence ID" value="NZ_FRCP01000006.1"/>
</dbReference>
<dbReference type="STRING" id="1120996.SAMN02746066_00613"/>
<keyword evidence="2" id="KW-1185">Reference proteome</keyword>
<dbReference type="OrthoDB" id="9773531at2"/>
<proteinExistence type="predicted"/>
<dbReference type="Proteomes" id="UP000184038">
    <property type="component" value="Unassembled WGS sequence"/>
</dbReference>
<dbReference type="Gene3D" id="3.20.20.80">
    <property type="entry name" value="Glycosidases"/>
    <property type="match status" value="1"/>
</dbReference>